<evidence type="ECO:0000259" key="6">
    <source>
        <dbReference type="SMART" id="SM00093"/>
    </source>
</evidence>
<dbReference type="InterPro" id="IPR036186">
    <property type="entry name" value="Serpin_sf"/>
</dbReference>
<dbReference type="InterPro" id="IPR042178">
    <property type="entry name" value="Serpin_sf_1"/>
</dbReference>
<dbReference type="InterPro" id="IPR042185">
    <property type="entry name" value="Serpin_sf_2"/>
</dbReference>
<dbReference type="AlphaFoldDB" id="A0AA38HSM0"/>
<protein>
    <recommendedName>
        <fullName evidence="6">Serpin domain-containing protein</fullName>
    </recommendedName>
</protein>
<feature type="domain" description="Serpin" evidence="6">
    <location>
        <begin position="49"/>
        <end position="463"/>
    </location>
</feature>
<dbReference type="PANTHER" id="PTHR11461:SF211">
    <property type="entry name" value="GH10112P-RELATED"/>
    <property type="match status" value="1"/>
</dbReference>
<dbReference type="Proteomes" id="UP001168821">
    <property type="component" value="Unassembled WGS sequence"/>
</dbReference>
<sequence length="465" mass="52526">MKLRMYHVIAAVFVVHTYAREEVPPLPAPNPDSVNNFRVALQAVFGVGVRLQAFLLEDKKNENFLVSPISAAVIVGQLILGAEGEFRKQLIDLLALPNIHTYENDVLTYHNQKKNMTFVLPYSTLHIQLSNLLKALESGPDAGKHFILKEKSALFLDHKITLNETFSRGLKRLYEARIHPVDFASDPTGTQKKVNEWVVKNTNGLIKTILAAPPRPTTTSIFANAIYFKAEWQVPFSDTLNRKGHFQVSPTEAVPVTYMINQFDQILYSEHANFRITALPYTNEELGMYLILPKNDNPYKYDMKGFIQQLTFKDVLHTVNNARRRDVVVKIPKMSLSTSFSILDQLKKYRVFKEEDVKVNSTGVLDVLEQRVDAFANFTTDEINQTNIYLRHAAIGQPLRINDIVQQVVITINEKGTEAAAVSAATIDYMGGAKNFIIDRPFVFFIRHEATGASLFWGTVVNPTA</sequence>
<comment type="caution">
    <text evidence="7">The sequence shown here is derived from an EMBL/GenBank/DDBJ whole genome shotgun (WGS) entry which is preliminary data.</text>
</comment>
<gene>
    <name evidence="7" type="ORF">Zmor_025891</name>
</gene>
<dbReference type="Gene3D" id="2.30.39.10">
    <property type="entry name" value="Alpha-1-antitrypsin, domain 1"/>
    <property type="match status" value="1"/>
</dbReference>
<dbReference type="CDD" id="cd00172">
    <property type="entry name" value="serpin"/>
    <property type="match status" value="1"/>
</dbReference>
<keyword evidence="2" id="KW-0646">Protease inhibitor</keyword>
<comment type="similarity">
    <text evidence="1 4">Belongs to the serpin family.</text>
</comment>
<keyword evidence="8" id="KW-1185">Reference proteome</keyword>
<feature type="chain" id="PRO_5041351046" description="Serpin domain-containing protein" evidence="5">
    <location>
        <begin position="20"/>
        <end position="465"/>
    </location>
</feature>
<dbReference type="SMART" id="SM00093">
    <property type="entry name" value="SERPIN"/>
    <property type="match status" value="1"/>
</dbReference>
<dbReference type="PANTHER" id="PTHR11461">
    <property type="entry name" value="SERINE PROTEASE INHIBITOR, SERPIN"/>
    <property type="match status" value="1"/>
</dbReference>
<dbReference type="InterPro" id="IPR023795">
    <property type="entry name" value="Serpin_CS"/>
</dbReference>
<organism evidence="7 8">
    <name type="scientific">Zophobas morio</name>
    <dbReference type="NCBI Taxonomy" id="2755281"/>
    <lineage>
        <taxon>Eukaryota</taxon>
        <taxon>Metazoa</taxon>
        <taxon>Ecdysozoa</taxon>
        <taxon>Arthropoda</taxon>
        <taxon>Hexapoda</taxon>
        <taxon>Insecta</taxon>
        <taxon>Pterygota</taxon>
        <taxon>Neoptera</taxon>
        <taxon>Endopterygota</taxon>
        <taxon>Coleoptera</taxon>
        <taxon>Polyphaga</taxon>
        <taxon>Cucujiformia</taxon>
        <taxon>Tenebrionidae</taxon>
        <taxon>Zophobas</taxon>
    </lineage>
</organism>
<evidence type="ECO:0000256" key="1">
    <source>
        <dbReference type="ARBA" id="ARBA00009500"/>
    </source>
</evidence>
<dbReference type="GO" id="GO:0005615">
    <property type="term" value="C:extracellular space"/>
    <property type="evidence" value="ECO:0007669"/>
    <property type="project" value="InterPro"/>
</dbReference>
<evidence type="ECO:0000256" key="2">
    <source>
        <dbReference type="ARBA" id="ARBA00022690"/>
    </source>
</evidence>
<dbReference type="PROSITE" id="PS00284">
    <property type="entry name" value="SERPIN"/>
    <property type="match status" value="1"/>
</dbReference>
<proteinExistence type="inferred from homology"/>
<dbReference type="InterPro" id="IPR000215">
    <property type="entry name" value="Serpin_fam"/>
</dbReference>
<dbReference type="EMBL" id="JALNTZ010000008">
    <property type="protein sequence ID" value="KAJ3643165.1"/>
    <property type="molecule type" value="Genomic_DNA"/>
</dbReference>
<dbReference type="Gene3D" id="6.20.40.10">
    <property type="match status" value="1"/>
</dbReference>
<evidence type="ECO:0000313" key="7">
    <source>
        <dbReference type="EMBL" id="KAJ3643165.1"/>
    </source>
</evidence>
<evidence type="ECO:0000256" key="3">
    <source>
        <dbReference type="ARBA" id="ARBA00022900"/>
    </source>
</evidence>
<reference evidence="7" key="1">
    <citation type="journal article" date="2023" name="G3 (Bethesda)">
        <title>Whole genome assemblies of Zophobas morio and Tenebrio molitor.</title>
        <authorList>
            <person name="Kaur S."/>
            <person name="Stinson S.A."/>
            <person name="diCenzo G.C."/>
        </authorList>
    </citation>
    <scope>NUCLEOTIDE SEQUENCE</scope>
    <source>
        <strain evidence="7">QUZm001</strain>
    </source>
</reference>
<dbReference type="GO" id="GO:0004867">
    <property type="term" value="F:serine-type endopeptidase inhibitor activity"/>
    <property type="evidence" value="ECO:0007669"/>
    <property type="project" value="UniProtKB-KW"/>
</dbReference>
<dbReference type="InterPro" id="IPR023796">
    <property type="entry name" value="Serpin_dom"/>
</dbReference>
<dbReference type="Gene3D" id="3.30.497.10">
    <property type="entry name" value="Antithrombin, subunit I, domain 2"/>
    <property type="match status" value="1"/>
</dbReference>
<evidence type="ECO:0000256" key="5">
    <source>
        <dbReference type="SAM" id="SignalP"/>
    </source>
</evidence>
<dbReference type="SUPFAM" id="SSF56574">
    <property type="entry name" value="Serpins"/>
    <property type="match status" value="1"/>
</dbReference>
<dbReference type="Pfam" id="PF00079">
    <property type="entry name" value="Serpin"/>
    <property type="match status" value="1"/>
</dbReference>
<accession>A0AA38HSM0</accession>
<evidence type="ECO:0000256" key="4">
    <source>
        <dbReference type="RuleBase" id="RU000411"/>
    </source>
</evidence>
<dbReference type="FunFam" id="2.10.310.10:FF:000001">
    <property type="entry name" value="Serpin family A member 1"/>
    <property type="match status" value="1"/>
</dbReference>
<feature type="signal peptide" evidence="5">
    <location>
        <begin position="1"/>
        <end position="19"/>
    </location>
</feature>
<keyword evidence="3" id="KW-0722">Serine protease inhibitor</keyword>
<name>A0AA38HSM0_9CUCU</name>
<keyword evidence="5" id="KW-0732">Signal</keyword>
<dbReference type="Gene3D" id="2.10.310.10">
    <property type="entry name" value="Serpins superfamily"/>
    <property type="match status" value="1"/>
</dbReference>
<evidence type="ECO:0000313" key="8">
    <source>
        <dbReference type="Proteomes" id="UP001168821"/>
    </source>
</evidence>